<dbReference type="InterPro" id="IPR011989">
    <property type="entry name" value="ARM-like"/>
</dbReference>
<feature type="compositionally biased region" description="Basic and acidic residues" evidence="5">
    <location>
        <begin position="564"/>
        <end position="574"/>
    </location>
</feature>
<dbReference type="PROSITE" id="PS50082">
    <property type="entry name" value="WD_REPEATS_2"/>
    <property type="match status" value="1"/>
</dbReference>
<organism evidence="7 8">
    <name type="scientific">Paramicrosporidium saccamoebae</name>
    <dbReference type="NCBI Taxonomy" id="1246581"/>
    <lineage>
        <taxon>Eukaryota</taxon>
        <taxon>Fungi</taxon>
        <taxon>Fungi incertae sedis</taxon>
        <taxon>Cryptomycota</taxon>
        <taxon>Cryptomycota incertae sedis</taxon>
        <taxon>Paramicrosporidium</taxon>
    </lineage>
</organism>
<dbReference type="InterPro" id="IPR036322">
    <property type="entry name" value="WD40_repeat_dom_sf"/>
</dbReference>
<dbReference type="GO" id="GO:0009267">
    <property type="term" value="P:cellular response to starvation"/>
    <property type="evidence" value="ECO:0007669"/>
    <property type="project" value="TreeGrafter"/>
</dbReference>
<feature type="repeat" description="WD" evidence="4">
    <location>
        <begin position="884"/>
        <end position="925"/>
    </location>
</feature>
<dbReference type="GO" id="GO:0031139">
    <property type="term" value="P:positive regulation of conjugation with cellular fusion"/>
    <property type="evidence" value="ECO:0007669"/>
    <property type="project" value="EnsemblFungi"/>
</dbReference>
<dbReference type="Proteomes" id="UP000240830">
    <property type="component" value="Unassembled WGS sequence"/>
</dbReference>
<dbReference type="GO" id="GO:0030674">
    <property type="term" value="F:protein-macromolecule adaptor activity"/>
    <property type="evidence" value="ECO:0007669"/>
    <property type="project" value="TreeGrafter"/>
</dbReference>
<feature type="compositionally biased region" description="Low complexity" evidence="5">
    <location>
        <begin position="579"/>
        <end position="612"/>
    </location>
</feature>
<keyword evidence="8" id="KW-1185">Reference proteome</keyword>
<evidence type="ECO:0000313" key="8">
    <source>
        <dbReference type="Proteomes" id="UP000240830"/>
    </source>
</evidence>
<dbReference type="PANTHER" id="PTHR12848">
    <property type="entry name" value="REGULATORY-ASSOCIATED PROTEIN OF MTOR"/>
    <property type="match status" value="1"/>
</dbReference>
<reference evidence="7 8" key="1">
    <citation type="submission" date="2016-10" db="EMBL/GenBank/DDBJ databases">
        <title>The genome of Paramicrosporidium saccamoebae is the missing link in understanding Cryptomycota and Microsporidia evolution.</title>
        <authorList>
            <person name="Quandt C.A."/>
            <person name="Beaudet D."/>
            <person name="Corsaro D."/>
            <person name="Michel R."/>
            <person name="Corradi N."/>
            <person name="James T."/>
        </authorList>
    </citation>
    <scope>NUCLEOTIDE SEQUENCE [LARGE SCALE GENOMIC DNA]</scope>
    <source>
        <strain evidence="7 8">KSL3</strain>
    </source>
</reference>
<comment type="similarity">
    <text evidence="1">Belongs to the WD repeat RAPTOR family.</text>
</comment>
<evidence type="ECO:0000259" key="6">
    <source>
        <dbReference type="SMART" id="SM01302"/>
    </source>
</evidence>
<dbReference type="Gene3D" id="2.130.10.10">
    <property type="entry name" value="YVTN repeat-like/Quinoprotein amine dehydrogenase"/>
    <property type="match status" value="2"/>
</dbReference>
<dbReference type="InterPro" id="IPR015943">
    <property type="entry name" value="WD40/YVTN_repeat-like_dom_sf"/>
</dbReference>
<dbReference type="Gene3D" id="1.25.10.10">
    <property type="entry name" value="Leucine-rich Repeat Variant"/>
    <property type="match status" value="1"/>
</dbReference>
<dbReference type="Pfam" id="PF14538">
    <property type="entry name" value="Raptor_N"/>
    <property type="match status" value="1"/>
</dbReference>
<evidence type="ECO:0000256" key="2">
    <source>
        <dbReference type="ARBA" id="ARBA00022574"/>
    </source>
</evidence>
<accession>A0A2H9TLX1</accession>
<dbReference type="InterPro" id="IPR029347">
    <property type="entry name" value="Raptor_N"/>
</dbReference>
<dbReference type="SMART" id="SM00320">
    <property type="entry name" value="WD40"/>
    <property type="match status" value="5"/>
</dbReference>
<dbReference type="GO" id="GO:0071230">
    <property type="term" value="P:cellular response to amino acid stimulus"/>
    <property type="evidence" value="ECO:0007669"/>
    <property type="project" value="TreeGrafter"/>
</dbReference>
<dbReference type="AlphaFoldDB" id="A0A2H9TLX1"/>
<dbReference type="SUPFAM" id="SSF48371">
    <property type="entry name" value="ARM repeat"/>
    <property type="match status" value="1"/>
</dbReference>
<dbReference type="SUPFAM" id="SSF50978">
    <property type="entry name" value="WD40 repeat-like"/>
    <property type="match status" value="1"/>
</dbReference>
<evidence type="ECO:0000256" key="3">
    <source>
        <dbReference type="ARBA" id="ARBA00022737"/>
    </source>
</evidence>
<evidence type="ECO:0000256" key="5">
    <source>
        <dbReference type="SAM" id="MobiDB-lite"/>
    </source>
</evidence>
<name>A0A2H9TLX1_9FUNG</name>
<proteinExistence type="inferred from homology"/>
<keyword evidence="2 4" id="KW-0853">WD repeat</keyword>
<gene>
    <name evidence="7" type="ORF">PSACC_01418</name>
</gene>
<dbReference type="GO" id="GO:0031931">
    <property type="term" value="C:TORC1 complex"/>
    <property type="evidence" value="ECO:0007669"/>
    <property type="project" value="EnsemblFungi"/>
</dbReference>
<dbReference type="OrthoDB" id="10262360at2759"/>
<keyword evidence="3" id="KW-0677">Repeat</keyword>
<dbReference type="GO" id="GO:0030307">
    <property type="term" value="P:positive regulation of cell growth"/>
    <property type="evidence" value="ECO:0007669"/>
    <property type="project" value="TreeGrafter"/>
</dbReference>
<evidence type="ECO:0000256" key="1">
    <source>
        <dbReference type="ARBA" id="ARBA00009257"/>
    </source>
</evidence>
<dbReference type="GO" id="GO:0000329">
    <property type="term" value="C:fungal-type vacuole membrane"/>
    <property type="evidence" value="ECO:0007669"/>
    <property type="project" value="EnsemblFungi"/>
</dbReference>
<dbReference type="GO" id="GO:0030874">
    <property type="term" value="C:nucleolar chromatin"/>
    <property type="evidence" value="ECO:0007669"/>
    <property type="project" value="EnsemblFungi"/>
</dbReference>
<dbReference type="GO" id="GO:0031929">
    <property type="term" value="P:TOR signaling"/>
    <property type="evidence" value="ECO:0007669"/>
    <property type="project" value="InterPro"/>
</dbReference>
<dbReference type="EMBL" id="MTSL01000103">
    <property type="protein sequence ID" value="PJF18768.1"/>
    <property type="molecule type" value="Genomic_DNA"/>
</dbReference>
<evidence type="ECO:0000256" key="4">
    <source>
        <dbReference type="PROSITE-ProRule" id="PRU00221"/>
    </source>
</evidence>
<dbReference type="PRINTS" id="PR01547">
    <property type="entry name" value="YEAST176DUF"/>
</dbReference>
<dbReference type="InterPro" id="IPR001680">
    <property type="entry name" value="WD40_rpt"/>
</dbReference>
<feature type="region of interest" description="Disordered" evidence="5">
    <location>
        <begin position="564"/>
        <end position="612"/>
    </location>
</feature>
<dbReference type="GO" id="GO:0010506">
    <property type="term" value="P:regulation of autophagy"/>
    <property type="evidence" value="ECO:0007669"/>
    <property type="project" value="TreeGrafter"/>
</dbReference>
<dbReference type="STRING" id="1246581.A0A2H9TLX1"/>
<dbReference type="InterPro" id="IPR004083">
    <property type="entry name" value="Raptor"/>
</dbReference>
<comment type="caution">
    <text evidence="7">The sequence shown here is derived from an EMBL/GenBank/DDBJ whole genome shotgun (WGS) entry which is preliminary data.</text>
</comment>
<protein>
    <submittedName>
        <fullName evidence="7">Regulatory associated protein of TOR domain-containing protein</fullName>
    </submittedName>
</protein>
<dbReference type="InterPro" id="IPR016024">
    <property type="entry name" value="ARM-type_fold"/>
</dbReference>
<sequence length="1179" mass="131181">MADKLSRGGSTPALSVDLTRSRSGESLTLGDGRGDWRIRSRTRTVSAGLVLCLHLGVDPPDVHKTTPTARLECWTDPGEGKARDSIARNIQQQYEFWQPRARYKTVVDPTTEELRKACQSMRRGAKEERVLLHYNGHGVPRATRGGELWVFNKQFTQYIPVAVSEIVQWIETPALIVLDCSAAGNIYNVCRRLADGGADVLVLAACGADEVLPMAPEMPADIFTSCLTTPMEIAIRWHIYRSGPLMPDISLERAMSISGRLGDRRTPLGELNWILTAITDTIAWTILPREIFKRLFRQDVLVASLFRNFLLAVRILKSLRCNALSWPQIPGSTVANHEMWQAWDQALDFCLSQSQDSPTVYETSAFFTSQLDSFELWIEQRSLMGSMPCTAPHLAILLQVLLSQTHRSRALHLLGIFADMGDWAILDALHVGIFPYLLKLFQSPAPEIRYPLLYLWHRILLFDREVAVDLRKDGGYLVRTLIEPLEESIDQYEIRAMALTCLCLVGKEGGLYMGDAINGDVNVLKRLTETLIGFATGAALALSEWAFHGLAMIISSTESDQMEASKSELSKKANTEASKTTTNVETPKTTKNLETPKTTKNLETPKTTTDAETLRTTTNTETPKTASLILNVIALQLDRLISVLDCERCENRSAAVHLLGCLVPLLEEDQEPELEVIYSLLKCANDCHPRIRVEVVIALSKLVARHSSKFILTAYDLWNDHQGSSLVAPGTGDVVRHPGVYTLVWKTCLILSIDPQPEVSSLASRLVDEIHMGFLFPSKATDSDQCKVLFVNTPYSTSTHPANPMSGLVNGTRILSSALPLQSALLINSATAFAEYQKRRRILIQRREDDVVQARIRKLQRLGSDEVCRWNSMDERKFDHPAGVMADTALVSSMVFHPLEDQLITADARGVVAVWDITEERKINSISVNGKITGVACVDWDPVKLLVGTADGIVRMYSDFATGSSEIRASWNFGPLSASEEGEQLLEWNQHQRRLFSLTSDGLMVFDAAREQIVQRLQLPQGRPTALTSDRRESPLMTIGFSDGWIRRYDLRQPEKGHEGWIVGVKTVPWADLISASVDGDLLRWDLRNPTAQRIDTHRGLLSLDCHSEAALLAVAGADQSVRLYDGEGVSMGSIKYREGFMGQRIAPVTALSFHERRMLLAIGSNDGTTLLYRMNGLG</sequence>
<dbReference type="SMART" id="SM01302">
    <property type="entry name" value="Raptor_N"/>
    <property type="match status" value="1"/>
</dbReference>
<dbReference type="PANTHER" id="PTHR12848:SF16">
    <property type="entry name" value="REGULATORY-ASSOCIATED PROTEIN OF MTOR"/>
    <property type="match status" value="1"/>
</dbReference>
<feature type="domain" description="Raptor N-terminal CASPase-like" evidence="6">
    <location>
        <begin position="41"/>
        <end position="191"/>
    </location>
</feature>
<evidence type="ECO:0000313" key="7">
    <source>
        <dbReference type="EMBL" id="PJF18768.1"/>
    </source>
</evidence>